<keyword evidence="3" id="KW-1185">Reference proteome</keyword>
<dbReference type="VEuPathDB" id="TriTrypDB:TM35_001051000"/>
<organism evidence="2 3">
    <name type="scientific">Trypanosoma theileri</name>
    <dbReference type="NCBI Taxonomy" id="67003"/>
    <lineage>
        <taxon>Eukaryota</taxon>
        <taxon>Discoba</taxon>
        <taxon>Euglenozoa</taxon>
        <taxon>Kinetoplastea</taxon>
        <taxon>Metakinetoplastina</taxon>
        <taxon>Trypanosomatida</taxon>
        <taxon>Trypanosomatidae</taxon>
        <taxon>Trypanosoma</taxon>
    </lineage>
</organism>
<dbReference type="EMBL" id="NBCO01000105">
    <property type="protein sequence ID" value="ORC81843.1"/>
    <property type="molecule type" value="Genomic_DNA"/>
</dbReference>
<feature type="compositionally biased region" description="Polar residues" evidence="1">
    <location>
        <begin position="103"/>
        <end position="119"/>
    </location>
</feature>
<reference evidence="2 3" key="1">
    <citation type="submission" date="2017-03" db="EMBL/GenBank/DDBJ databases">
        <title>An alternative strategy for trypanosome survival in the mammalian bloodstream revealed through genome and transcriptome analysis of the ubiquitous bovine parasite Trypanosoma (Megatrypanum) theileri.</title>
        <authorList>
            <person name="Kelly S."/>
            <person name="Ivens A."/>
            <person name="Mott A."/>
            <person name="O'Neill E."/>
            <person name="Emms D."/>
            <person name="Macleod O."/>
            <person name="Voorheis P."/>
            <person name="Matthews J."/>
            <person name="Matthews K."/>
            <person name="Carrington M."/>
        </authorList>
    </citation>
    <scope>NUCLEOTIDE SEQUENCE [LARGE SCALE GENOMIC DNA]</scope>
    <source>
        <strain evidence="2">Edinburgh</strain>
    </source>
</reference>
<evidence type="ECO:0000256" key="1">
    <source>
        <dbReference type="SAM" id="MobiDB-lite"/>
    </source>
</evidence>
<dbReference type="Proteomes" id="UP000192257">
    <property type="component" value="Unassembled WGS sequence"/>
</dbReference>
<gene>
    <name evidence="2" type="ORF">TM35_001051000</name>
</gene>
<proteinExistence type="predicted"/>
<dbReference type="AlphaFoldDB" id="A0A1X0NEU2"/>
<dbReference type="RefSeq" id="XP_028877049.1">
    <property type="nucleotide sequence ID" value="XM_029031647.1"/>
</dbReference>
<feature type="compositionally biased region" description="Polar residues" evidence="1">
    <location>
        <begin position="37"/>
        <end position="63"/>
    </location>
</feature>
<evidence type="ECO:0000313" key="2">
    <source>
        <dbReference type="EMBL" id="ORC81843.1"/>
    </source>
</evidence>
<feature type="region of interest" description="Disordered" evidence="1">
    <location>
        <begin position="1"/>
        <end position="208"/>
    </location>
</feature>
<protein>
    <submittedName>
        <fullName evidence="2">Uncharacterized protein</fullName>
    </submittedName>
</protein>
<sequence length="229" mass="23879">MIAQKLPDSAEEDLSKKELLDSQDESELNKDQGPVGPQSTSQTPLPGNSTQSYLQPATSSQPVTGERKDGAPSPSANQNDQIHGGGKADSQTNVQVAERQESGHNCGSNSGTEENTIGSLTAKEPTPISEEQKSENPPSSPNENSTQGTNDAGNSNAVQSQGSTDTQSEPENGTTPNTNEESTSTTTTLPPELTNNKKGDADSSSSISSSVWVRVPLLIVVTLACILVC</sequence>
<name>A0A1X0NEU2_9TRYP</name>
<dbReference type="GeneID" id="39991427"/>
<feature type="compositionally biased region" description="Polar residues" evidence="1">
    <location>
        <begin position="146"/>
        <end position="167"/>
    </location>
</feature>
<feature type="compositionally biased region" description="Low complexity" evidence="1">
    <location>
        <begin position="135"/>
        <end position="145"/>
    </location>
</feature>
<evidence type="ECO:0000313" key="3">
    <source>
        <dbReference type="Proteomes" id="UP000192257"/>
    </source>
</evidence>
<comment type="caution">
    <text evidence="2">The sequence shown here is derived from an EMBL/GenBank/DDBJ whole genome shotgun (WGS) entry which is preliminary data.</text>
</comment>
<accession>A0A1X0NEU2</accession>
<feature type="compositionally biased region" description="Low complexity" evidence="1">
    <location>
        <begin position="169"/>
        <end position="194"/>
    </location>
</feature>